<proteinExistence type="predicted"/>
<evidence type="ECO:0000313" key="1">
    <source>
        <dbReference type="EMBL" id="RHX89048.1"/>
    </source>
</evidence>
<protein>
    <submittedName>
        <fullName evidence="1">Toxin-antitoxin system, antitoxin component</fullName>
    </submittedName>
</protein>
<accession>A0A396Z5S5</accession>
<evidence type="ECO:0000313" key="2">
    <source>
        <dbReference type="Proteomes" id="UP000265798"/>
    </source>
</evidence>
<dbReference type="GO" id="GO:0006355">
    <property type="term" value="P:regulation of DNA-templated transcription"/>
    <property type="evidence" value="ECO:0007669"/>
    <property type="project" value="InterPro"/>
</dbReference>
<dbReference type="InterPro" id="IPR010985">
    <property type="entry name" value="Ribbon_hlx_hlx"/>
</dbReference>
<dbReference type="AlphaFoldDB" id="A0A396Z5S5"/>
<sequence length="76" mass="8975">MPQVSLYLDQDTLKKIETAAKKEKISISQWVRVKIQSSFDKSWPEEYFNLFGSIQDESFSEPKRLKFASDTKREEL</sequence>
<dbReference type="RefSeq" id="WP_118969214.1">
    <property type="nucleotide sequence ID" value="NZ_QHCT01000004.1"/>
</dbReference>
<dbReference type="EMBL" id="QHCT01000004">
    <property type="protein sequence ID" value="RHX89048.1"/>
    <property type="molecule type" value="Genomic_DNA"/>
</dbReference>
<gene>
    <name evidence="1" type="ORF">DLM75_14375</name>
</gene>
<reference evidence="2" key="1">
    <citation type="submission" date="2018-05" db="EMBL/GenBank/DDBJ databases">
        <title>Leptospira yasudae sp. nov. and Leptospira stimsonii sp. nov., two pathogenic species of the genus Leptospira isolated from environmental sources.</title>
        <authorList>
            <person name="Casanovas-Massana A."/>
            <person name="Hamond C."/>
            <person name="Santos L.A."/>
            <person name="Hacker K.P."/>
            <person name="Balassiano I."/>
            <person name="Medeiros M.A."/>
            <person name="Reis M.G."/>
            <person name="Ko A.I."/>
            <person name="Wunder E.A."/>
        </authorList>
    </citation>
    <scope>NUCLEOTIDE SEQUENCE [LARGE SCALE GENOMIC DNA]</scope>
    <source>
        <strain evidence="2">Yale</strain>
    </source>
</reference>
<dbReference type="SUPFAM" id="SSF47598">
    <property type="entry name" value="Ribbon-helix-helix"/>
    <property type="match status" value="1"/>
</dbReference>
<name>A0A396Z5S5_9LEPT</name>
<dbReference type="Proteomes" id="UP000265798">
    <property type="component" value="Unassembled WGS sequence"/>
</dbReference>
<dbReference type="OrthoDB" id="3174894at2"/>
<comment type="caution">
    <text evidence="1">The sequence shown here is derived from an EMBL/GenBank/DDBJ whole genome shotgun (WGS) entry which is preliminary data.</text>
</comment>
<organism evidence="1 2">
    <name type="scientific">Leptospira stimsonii</name>
    <dbReference type="NCBI Taxonomy" id="2202203"/>
    <lineage>
        <taxon>Bacteria</taxon>
        <taxon>Pseudomonadati</taxon>
        <taxon>Spirochaetota</taxon>
        <taxon>Spirochaetia</taxon>
        <taxon>Leptospirales</taxon>
        <taxon>Leptospiraceae</taxon>
        <taxon>Leptospira</taxon>
    </lineage>
</organism>
<dbReference type="CDD" id="cd21631">
    <property type="entry name" value="RHH_CopG_NikR-like"/>
    <property type="match status" value="1"/>
</dbReference>